<feature type="compositionally biased region" description="Low complexity" evidence="1">
    <location>
        <begin position="1"/>
        <end position="17"/>
    </location>
</feature>
<evidence type="ECO:0000313" key="2">
    <source>
        <dbReference type="EMBL" id="TFY53804.1"/>
    </source>
</evidence>
<feature type="region of interest" description="Disordered" evidence="1">
    <location>
        <begin position="323"/>
        <end position="346"/>
    </location>
</feature>
<dbReference type="EMBL" id="SEKV01000774">
    <property type="protein sequence ID" value="TFY53804.1"/>
    <property type="molecule type" value="Genomic_DNA"/>
</dbReference>
<reference evidence="2 3" key="1">
    <citation type="submission" date="2019-01" db="EMBL/GenBank/DDBJ databases">
        <title>Genome sequencing of the rare red list fungi Fomitopsis rosea.</title>
        <authorList>
            <person name="Buettner E."/>
            <person name="Kellner H."/>
        </authorList>
    </citation>
    <scope>NUCLEOTIDE SEQUENCE [LARGE SCALE GENOMIC DNA]</scope>
    <source>
        <strain evidence="2 3">DSM 105464</strain>
    </source>
</reference>
<proteinExistence type="predicted"/>
<dbReference type="Proteomes" id="UP000298390">
    <property type="component" value="Unassembled WGS sequence"/>
</dbReference>
<accession>A0A4Y9XU55</accession>
<feature type="compositionally biased region" description="Acidic residues" evidence="1">
    <location>
        <begin position="42"/>
        <end position="56"/>
    </location>
</feature>
<dbReference type="AlphaFoldDB" id="A0A4Y9XU55"/>
<feature type="compositionally biased region" description="Basic residues" evidence="1">
    <location>
        <begin position="337"/>
        <end position="346"/>
    </location>
</feature>
<feature type="region of interest" description="Disordered" evidence="1">
    <location>
        <begin position="1"/>
        <end position="56"/>
    </location>
</feature>
<sequence length="346" mass="37952">MRSAALASGATHAAQLADRSRSARRSRPPMSPSATPSVSDEHEVESEDERDELDDDEEEVAGLVGQATFNFERELDVQTALDVSQVLSRLHGSFSEDVANEVFIVIPPGGVPSLWLPELAVLARWMAWARTAVFHLNAFVANLVIAMQFGYPPTPLPPQYEEVIARTRRNAFNVGRCQHLAPELVQLEIRRLIADFRVYPEVHDTGRFIIWGSSRIPLAVPLRPPFPYLPFTPLLSGRQPPDDRPPSPLACPPARAFFRAVPPNAHIPFPLVAPPSSYAPFRSDGTIDPLAFVPHTPSDQSSGIASPARGLSDDELTQFYAASSPSLAHSPSVGGRSPHRRVLFRT</sequence>
<evidence type="ECO:0000313" key="3">
    <source>
        <dbReference type="Proteomes" id="UP000298390"/>
    </source>
</evidence>
<gene>
    <name evidence="2" type="ORF">EVJ58_g9238</name>
</gene>
<feature type="compositionally biased region" description="Low complexity" evidence="1">
    <location>
        <begin position="323"/>
        <end position="332"/>
    </location>
</feature>
<organism evidence="2 3">
    <name type="scientific">Rhodofomes roseus</name>
    <dbReference type="NCBI Taxonomy" id="34475"/>
    <lineage>
        <taxon>Eukaryota</taxon>
        <taxon>Fungi</taxon>
        <taxon>Dikarya</taxon>
        <taxon>Basidiomycota</taxon>
        <taxon>Agaricomycotina</taxon>
        <taxon>Agaricomycetes</taxon>
        <taxon>Polyporales</taxon>
        <taxon>Rhodofomes</taxon>
    </lineage>
</organism>
<name>A0A4Y9XU55_9APHY</name>
<evidence type="ECO:0000256" key="1">
    <source>
        <dbReference type="SAM" id="MobiDB-lite"/>
    </source>
</evidence>
<comment type="caution">
    <text evidence="2">The sequence shown here is derived from an EMBL/GenBank/DDBJ whole genome shotgun (WGS) entry which is preliminary data.</text>
</comment>
<protein>
    <submittedName>
        <fullName evidence="2">Uncharacterized protein</fullName>
    </submittedName>
</protein>